<reference evidence="3" key="1">
    <citation type="journal article" date="2020" name="Fungal Divers.">
        <title>Resolving the Mortierellaceae phylogeny through synthesis of multi-gene phylogenetics and phylogenomics.</title>
        <authorList>
            <person name="Vandepol N."/>
            <person name="Liber J."/>
            <person name="Desiro A."/>
            <person name="Na H."/>
            <person name="Kennedy M."/>
            <person name="Barry K."/>
            <person name="Grigoriev I.V."/>
            <person name="Miller A.N."/>
            <person name="O'Donnell K."/>
            <person name="Stajich J.E."/>
            <person name="Bonito G."/>
        </authorList>
    </citation>
    <scope>NUCLEOTIDE SEQUENCE</scope>
    <source>
        <strain evidence="3">MES-2147</strain>
    </source>
</reference>
<dbReference type="Gene3D" id="2.130.10.10">
    <property type="entry name" value="YVTN repeat-like/Quinoprotein amine dehydrogenase"/>
    <property type="match status" value="1"/>
</dbReference>
<name>A0A9P6MHS5_9FUNG</name>
<keyword evidence="4" id="KW-1185">Reference proteome</keyword>
<dbReference type="InterPro" id="IPR015943">
    <property type="entry name" value="WD40/YVTN_repeat-like_dom_sf"/>
</dbReference>
<dbReference type="AlphaFoldDB" id="A0A9P6MHS5"/>
<dbReference type="SMART" id="SM00320">
    <property type="entry name" value="WD40"/>
    <property type="match status" value="2"/>
</dbReference>
<keyword evidence="1" id="KW-0853">WD repeat</keyword>
<gene>
    <name evidence="3" type="primary">BUB3_2</name>
    <name evidence="3" type="ORF">BGZ65_004034</name>
</gene>
<dbReference type="InterPro" id="IPR001680">
    <property type="entry name" value="WD40_rpt"/>
</dbReference>
<accession>A0A9P6MHS5</accession>
<dbReference type="SUPFAM" id="SSF50978">
    <property type="entry name" value="WD40 repeat-like"/>
    <property type="match status" value="1"/>
</dbReference>
<dbReference type="InterPro" id="IPR036322">
    <property type="entry name" value="WD40_repeat_dom_sf"/>
</dbReference>
<dbReference type="EMBL" id="JAAAHW010000591">
    <property type="protein sequence ID" value="KAG0000817.1"/>
    <property type="molecule type" value="Genomic_DNA"/>
</dbReference>
<protein>
    <submittedName>
        <fullName evidence="3">Mitotic spindle checkpoint protein Bub3</fullName>
    </submittedName>
</protein>
<comment type="caution">
    <text evidence="3">The sequence shown here is derived from an EMBL/GenBank/DDBJ whole genome shotgun (WGS) entry which is preliminary data.</text>
</comment>
<keyword evidence="2" id="KW-0677">Repeat</keyword>
<sequence length="124" mass="13570">MAAEYELFEPPNDAISSVVFHPARPEVLMVSSWDTSVALHDVVKNQQIGKYNHEASVLDCCFGEGMEAYSGGLDKTVRMHDFASGKDIVLGSHDDAVRAMAFSTANSNVWKKRADDWCMGKAAS</sequence>
<evidence type="ECO:0000313" key="4">
    <source>
        <dbReference type="Proteomes" id="UP000749646"/>
    </source>
</evidence>
<evidence type="ECO:0000313" key="3">
    <source>
        <dbReference type="EMBL" id="KAG0000817.1"/>
    </source>
</evidence>
<dbReference type="Proteomes" id="UP000749646">
    <property type="component" value="Unassembled WGS sequence"/>
</dbReference>
<dbReference type="PANTHER" id="PTHR10971">
    <property type="entry name" value="MRNA EXPORT FACTOR AND BUB3"/>
    <property type="match status" value="1"/>
</dbReference>
<evidence type="ECO:0000256" key="2">
    <source>
        <dbReference type="ARBA" id="ARBA00022737"/>
    </source>
</evidence>
<dbReference type="OrthoDB" id="10262475at2759"/>
<proteinExistence type="predicted"/>
<organism evidence="3 4">
    <name type="scientific">Modicella reniformis</name>
    <dbReference type="NCBI Taxonomy" id="1440133"/>
    <lineage>
        <taxon>Eukaryota</taxon>
        <taxon>Fungi</taxon>
        <taxon>Fungi incertae sedis</taxon>
        <taxon>Mucoromycota</taxon>
        <taxon>Mortierellomycotina</taxon>
        <taxon>Mortierellomycetes</taxon>
        <taxon>Mortierellales</taxon>
        <taxon>Mortierellaceae</taxon>
        <taxon>Modicella</taxon>
    </lineage>
</organism>
<evidence type="ECO:0000256" key="1">
    <source>
        <dbReference type="ARBA" id="ARBA00022574"/>
    </source>
</evidence>